<dbReference type="Proteomes" id="UP000243579">
    <property type="component" value="Unassembled WGS sequence"/>
</dbReference>
<feature type="coiled-coil region" evidence="1">
    <location>
        <begin position="225"/>
        <end position="324"/>
    </location>
</feature>
<dbReference type="STRING" id="1202772.A0A1V9YKZ2"/>
<feature type="region of interest" description="Disordered" evidence="2">
    <location>
        <begin position="78"/>
        <end position="120"/>
    </location>
</feature>
<sequence length="469" mass="54072">MVELTRAQKLLAAKSLAVKAEKEAAALSKHRVEESRRHEISRKKDLALEHKRTHGTKVMAHYVQRQLAAFAIHEAPKPAPKAREAVAATNGRSQSSPAPGADPREEPDPHHRPPRQRPPNAWAKMYELEQKEVQAEELRRRQAAAAAQRQMKASLDVQHGEKLKLAAQDRAEVHAVFLQQQREMAAYQSDQQTALAAKEKKQREDNAEFARMVDEARRRKARQHELELKAELAEVSRTKAALEQDRLRLEHEKHLKALEVERVKLENKALQDQKRAAVAAEQEEDRRVHKQYMERMAEQERQRLEALERTYARQEKRVNMALLNVVSDAEKARLDEERAKRIQAEVDARNAGKEAIKKAREEESNRLQRAALEKQHADRVAALQREKELNYKADKDWIQDTLAAEVQARAKQVKKYAEDKAYRQTLADQMLAEQRKRETTDKWAMNETELVLNAERLRKAGVPVATKPR</sequence>
<evidence type="ECO:0000256" key="1">
    <source>
        <dbReference type="SAM" id="Coils"/>
    </source>
</evidence>
<name>A0A1V9YKZ2_ACHHY</name>
<dbReference type="AlphaFoldDB" id="A0A1V9YKZ2"/>
<evidence type="ECO:0000313" key="3">
    <source>
        <dbReference type="EMBL" id="OQR86382.1"/>
    </source>
</evidence>
<evidence type="ECO:0008006" key="5">
    <source>
        <dbReference type="Google" id="ProtNLM"/>
    </source>
</evidence>
<dbReference type="EMBL" id="JNBR01001511">
    <property type="protein sequence ID" value="OQR86382.1"/>
    <property type="molecule type" value="Genomic_DNA"/>
</dbReference>
<gene>
    <name evidence="3" type="ORF">ACHHYP_10615</name>
</gene>
<reference evidence="3 4" key="1">
    <citation type="journal article" date="2014" name="Genome Biol. Evol.">
        <title>The secreted proteins of Achlya hypogyna and Thraustotheca clavata identify the ancestral oomycete secretome and reveal gene acquisitions by horizontal gene transfer.</title>
        <authorList>
            <person name="Misner I."/>
            <person name="Blouin N."/>
            <person name="Leonard G."/>
            <person name="Richards T.A."/>
            <person name="Lane C.E."/>
        </authorList>
    </citation>
    <scope>NUCLEOTIDE SEQUENCE [LARGE SCALE GENOMIC DNA]</scope>
    <source>
        <strain evidence="3 4">ATCC 48635</strain>
    </source>
</reference>
<dbReference type="OrthoDB" id="125285at2759"/>
<feature type="compositionally biased region" description="Basic and acidic residues" evidence="2">
    <location>
        <begin position="102"/>
        <end position="111"/>
    </location>
</feature>
<organism evidence="3 4">
    <name type="scientific">Achlya hypogyna</name>
    <name type="common">Oomycete</name>
    <name type="synonym">Protoachlya hypogyna</name>
    <dbReference type="NCBI Taxonomy" id="1202772"/>
    <lineage>
        <taxon>Eukaryota</taxon>
        <taxon>Sar</taxon>
        <taxon>Stramenopiles</taxon>
        <taxon>Oomycota</taxon>
        <taxon>Saprolegniomycetes</taxon>
        <taxon>Saprolegniales</taxon>
        <taxon>Achlyaceae</taxon>
        <taxon>Achlya</taxon>
    </lineage>
</organism>
<evidence type="ECO:0000256" key="2">
    <source>
        <dbReference type="SAM" id="MobiDB-lite"/>
    </source>
</evidence>
<accession>A0A1V9YKZ2</accession>
<protein>
    <recommendedName>
        <fullName evidence="5">Trichohyalin-plectin-homology domain-containing protein</fullName>
    </recommendedName>
</protein>
<proteinExistence type="predicted"/>
<keyword evidence="4" id="KW-1185">Reference proteome</keyword>
<evidence type="ECO:0000313" key="4">
    <source>
        <dbReference type="Proteomes" id="UP000243579"/>
    </source>
</evidence>
<keyword evidence="1" id="KW-0175">Coiled coil</keyword>
<comment type="caution">
    <text evidence="3">The sequence shown here is derived from an EMBL/GenBank/DDBJ whole genome shotgun (WGS) entry which is preliminary data.</text>
</comment>